<reference evidence="1 2" key="1">
    <citation type="journal article" date="2019" name="Sci. Rep.">
        <title>Orb-weaving spider Araneus ventricosus genome elucidates the spidroin gene catalogue.</title>
        <authorList>
            <person name="Kono N."/>
            <person name="Nakamura H."/>
            <person name="Ohtoshi R."/>
            <person name="Moran D.A.P."/>
            <person name="Shinohara A."/>
            <person name="Yoshida Y."/>
            <person name="Fujiwara M."/>
            <person name="Mori M."/>
            <person name="Tomita M."/>
            <person name="Arakawa K."/>
        </authorList>
    </citation>
    <scope>NUCLEOTIDE SEQUENCE [LARGE SCALE GENOMIC DNA]</scope>
</reference>
<organism evidence="1 2">
    <name type="scientific">Araneus ventricosus</name>
    <name type="common">Orbweaver spider</name>
    <name type="synonym">Epeira ventricosa</name>
    <dbReference type="NCBI Taxonomy" id="182803"/>
    <lineage>
        <taxon>Eukaryota</taxon>
        <taxon>Metazoa</taxon>
        <taxon>Ecdysozoa</taxon>
        <taxon>Arthropoda</taxon>
        <taxon>Chelicerata</taxon>
        <taxon>Arachnida</taxon>
        <taxon>Araneae</taxon>
        <taxon>Araneomorphae</taxon>
        <taxon>Entelegynae</taxon>
        <taxon>Araneoidea</taxon>
        <taxon>Araneidae</taxon>
        <taxon>Araneus</taxon>
    </lineage>
</organism>
<evidence type="ECO:0000313" key="1">
    <source>
        <dbReference type="EMBL" id="GBL70347.1"/>
    </source>
</evidence>
<sequence length="122" mass="14159">MDGIRNRLLGLNQKKILKPDAVPSVNLPLQDNGEDVSSRIERKRKRSILQETKIRLKCLRLKKACVTTAKEPFTTSKTENICSSCFETKKEKGLSLERIRFLDNELEKTKKESEKNQREKKI</sequence>
<name>A0A4Y1ZVI1_ARAVE</name>
<evidence type="ECO:0000313" key="2">
    <source>
        <dbReference type="Proteomes" id="UP000499080"/>
    </source>
</evidence>
<gene>
    <name evidence="1" type="ORF">AVEN_191291_1</name>
</gene>
<accession>A0A4Y1ZVI1</accession>
<dbReference type="OrthoDB" id="6627680at2759"/>
<protein>
    <submittedName>
        <fullName evidence="1">Uncharacterized protein</fullName>
    </submittedName>
</protein>
<dbReference type="AlphaFoldDB" id="A0A4Y1ZVI1"/>
<proteinExistence type="predicted"/>
<dbReference type="Proteomes" id="UP000499080">
    <property type="component" value="Unassembled WGS sequence"/>
</dbReference>
<dbReference type="EMBL" id="BGPR01078419">
    <property type="protein sequence ID" value="GBL70347.1"/>
    <property type="molecule type" value="Genomic_DNA"/>
</dbReference>
<comment type="caution">
    <text evidence="1">The sequence shown here is derived from an EMBL/GenBank/DDBJ whole genome shotgun (WGS) entry which is preliminary data.</text>
</comment>
<keyword evidence="2" id="KW-1185">Reference proteome</keyword>